<proteinExistence type="predicted"/>
<comment type="caution">
    <text evidence="2">The sequence shown here is derived from an EMBL/GenBank/DDBJ whole genome shotgun (WGS) entry which is preliminary data.</text>
</comment>
<keyword evidence="1" id="KW-0472">Membrane</keyword>
<feature type="transmembrane region" description="Helical" evidence="1">
    <location>
        <begin position="40"/>
        <end position="61"/>
    </location>
</feature>
<dbReference type="Proteomes" id="UP000587942">
    <property type="component" value="Unassembled WGS sequence"/>
</dbReference>
<dbReference type="EMBL" id="JAAVUM010000001">
    <property type="protein sequence ID" value="NKE04093.1"/>
    <property type="molecule type" value="Genomic_DNA"/>
</dbReference>
<dbReference type="RefSeq" id="WP_167830615.1">
    <property type="nucleotide sequence ID" value="NZ_JAAVUM010000001.1"/>
</dbReference>
<evidence type="ECO:0000313" key="2">
    <source>
        <dbReference type="EMBL" id="NKE04093.1"/>
    </source>
</evidence>
<keyword evidence="1" id="KW-1133">Transmembrane helix</keyword>
<organism evidence="2 3">
    <name type="scientific">Mesobacillus selenatarsenatis</name>
    <dbReference type="NCBI Taxonomy" id="388741"/>
    <lineage>
        <taxon>Bacteria</taxon>
        <taxon>Bacillati</taxon>
        <taxon>Bacillota</taxon>
        <taxon>Bacilli</taxon>
        <taxon>Bacillales</taxon>
        <taxon>Bacillaceae</taxon>
        <taxon>Mesobacillus</taxon>
    </lineage>
</organism>
<evidence type="ECO:0000256" key="1">
    <source>
        <dbReference type="SAM" id="Phobius"/>
    </source>
</evidence>
<reference evidence="2 3" key="1">
    <citation type="submission" date="2020-03" db="EMBL/GenBank/DDBJ databases">
        <authorList>
            <person name="Sun Q."/>
        </authorList>
    </citation>
    <scope>NUCLEOTIDE SEQUENCE [LARGE SCALE GENOMIC DNA]</scope>
    <source>
        <strain evidence="2 3">KACC 21451</strain>
    </source>
</reference>
<evidence type="ECO:0000313" key="3">
    <source>
        <dbReference type="Proteomes" id="UP000587942"/>
    </source>
</evidence>
<protein>
    <submittedName>
        <fullName evidence="2">Uncharacterized protein</fullName>
    </submittedName>
</protein>
<keyword evidence="1" id="KW-0812">Transmembrane</keyword>
<dbReference type="AlphaFoldDB" id="A0A846T618"/>
<name>A0A846T618_9BACI</name>
<gene>
    <name evidence="2" type="ORF">GWK17_01160</name>
</gene>
<feature type="transmembrane region" description="Helical" evidence="1">
    <location>
        <begin position="124"/>
        <end position="145"/>
    </location>
</feature>
<accession>A0A846T618</accession>
<feature type="transmembrane region" description="Helical" evidence="1">
    <location>
        <begin position="73"/>
        <end position="93"/>
    </location>
</feature>
<sequence>MKFWSKSLVCWLVLSLVFIFLVDLFTIRPHVISGNGNLGLLIVGPTLIIFIFFAKSLWQGFGRLRIKSNRSTMIIIGAFVLFIMFCILEYQFAVNLIKELGGSSKEPESRIYRFPWLNQYTNTLFINVYTFGILAAGITFLKIILNRIKRN</sequence>